<proteinExistence type="predicted"/>
<sequence>MKQTFILLVFVFVCHAAFAQTGTYVRSTKVVTKTTFDDDHSYALINGVKTSSNIKSLFKPSEIIITRVHSKDESMAYFVSGVEVKNSNHPVLKYFEHKARLKVYNKYFEHNDIPDFNPNQIASLEFHEADGQTESYLEVKLIPRGEFQNKPIRYDVVPYKTRYYDIDGKIIEIGRSQNQSDVSYTRPKNGEVRSETLCCREAYEKYKDEKYVEGIRVIRTK</sequence>
<name>A0A923N584_9BACT</name>
<dbReference type="AlphaFoldDB" id="A0A923N584"/>
<reference evidence="2" key="1">
    <citation type="submission" date="2020-08" db="EMBL/GenBank/DDBJ databases">
        <title>Pontibacter sp. SD6 16S ribosomal RNA gene Genome sequencing and assembly.</title>
        <authorList>
            <person name="Kang M."/>
        </authorList>
    </citation>
    <scope>NUCLEOTIDE SEQUENCE</scope>
    <source>
        <strain evidence="2">SD6</strain>
    </source>
</reference>
<evidence type="ECO:0000313" key="2">
    <source>
        <dbReference type="EMBL" id="MBC5992448.1"/>
    </source>
</evidence>
<comment type="caution">
    <text evidence="2">The sequence shown here is derived from an EMBL/GenBank/DDBJ whole genome shotgun (WGS) entry which is preliminary data.</text>
</comment>
<evidence type="ECO:0000313" key="3">
    <source>
        <dbReference type="Proteomes" id="UP000603640"/>
    </source>
</evidence>
<evidence type="ECO:0000256" key="1">
    <source>
        <dbReference type="SAM" id="SignalP"/>
    </source>
</evidence>
<gene>
    <name evidence="2" type="ORF">H8S84_06320</name>
</gene>
<feature type="chain" id="PRO_5037863175" evidence="1">
    <location>
        <begin position="20"/>
        <end position="221"/>
    </location>
</feature>
<accession>A0A923N584</accession>
<dbReference type="RefSeq" id="WP_187066392.1">
    <property type="nucleotide sequence ID" value="NZ_JACRVF010000001.1"/>
</dbReference>
<keyword evidence="3" id="KW-1185">Reference proteome</keyword>
<keyword evidence="1" id="KW-0732">Signal</keyword>
<organism evidence="2 3">
    <name type="scientific">Pontibacter cellulosilyticus</name>
    <dbReference type="NCBI Taxonomy" id="1720253"/>
    <lineage>
        <taxon>Bacteria</taxon>
        <taxon>Pseudomonadati</taxon>
        <taxon>Bacteroidota</taxon>
        <taxon>Cytophagia</taxon>
        <taxon>Cytophagales</taxon>
        <taxon>Hymenobacteraceae</taxon>
        <taxon>Pontibacter</taxon>
    </lineage>
</organism>
<dbReference type="EMBL" id="JACRVF010000001">
    <property type="protein sequence ID" value="MBC5992448.1"/>
    <property type="molecule type" value="Genomic_DNA"/>
</dbReference>
<dbReference type="Proteomes" id="UP000603640">
    <property type="component" value="Unassembled WGS sequence"/>
</dbReference>
<protein>
    <submittedName>
        <fullName evidence="2">Uncharacterized protein</fullName>
    </submittedName>
</protein>
<feature type="signal peptide" evidence="1">
    <location>
        <begin position="1"/>
        <end position="19"/>
    </location>
</feature>